<dbReference type="Proteomes" id="UP000228743">
    <property type="component" value="Unassembled WGS sequence"/>
</dbReference>
<proteinExistence type="predicted"/>
<sequence length="62" mass="7441">MSKLSPATIKSRLNNIETIYQDYIKKIEDIRGQERNILANFMKKMEEKKLTEIRHSIQPDYK</sequence>
<evidence type="ECO:0000313" key="2">
    <source>
        <dbReference type="Proteomes" id="UP000228743"/>
    </source>
</evidence>
<dbReference type="AlphaFoldDB" id="A0A2M7VY13"/>
<comment type="caution">
    <text evidence="1">The sequence shown here is derived from an EMBL/GenBank/DDBJ whole genome shotgun (WGS) entry which is preliminary data.</text>
</comment>
<organism evidence="1 2">
    <name type="scientific">Candidatus Falkowbacteria bacterium CG_4_10_14_0_2_um_filter_41_15</name>
    <dbReference type="NCBI Taxonomy" id="1974554"/>
    <lineage>
        <taxon>Bacteria</taxon>
        <taxon>Candidatus Falkowiibacteriota</taxon>
    </lineage>
</organism>
<gene>
    <name evidence="1" type="ORF">COX68_02885</name>
</gene>
<dbReference type="EMBL" id="PFPX01000077">
    <property type="protein sequence ID" value="PJA09378.1"/>
    <property type="molecule type" value="Genomic_DNA"/>
</dbReference>
<accession>A0A2M7VY13</accession>
<evidence type="ECO:0000313" key="1">
    <source>
        <dbReference type="EMBL" id="PJA09378.1"/>
    </source>
</evidence>
<name>A0A2M7VY13_9BACT</name>
<protein>
    <submittedName>
        <fullName evidence="1">Uncharacterized protein</fullName>
    </submittedName>
</protein>
<reference evidence="2" key="1">
    <citation type="submission" date="2017-09" db="EMBL/GenBank/DDBJ databases">
        <title>Depth-based differentiation of microbial function through sediment-hosted aquifers and enrichment of novel symbionts in the deep terrestrial subsurface.</title>
        <authorList>
            <person name="Probst A.J."/>
            <person name="Ladd B."/>
            <person name="Jarett J.K."/>
            <person name="Geller-Mcgrath D.E."/>
            <person name="Sieber C.M.K."/>
            <person name="Emerson J.B."/>
            <person name="Anantharaman K."/>
            <person name="Thomas B.C."/>
            <person name="Malmstrom R."/>
            <person name="Stieglmeier M."/>
            <person name="Klingl A."/>
            <person name="Woyke T."/>
            <person name="Ryan C.M."/>
            <person name="Banfield J.F."/>
        </authorList>
    </citation>
    <scope>NUCLEOTIDE SEQUENCE [LARGE SCALE GENOMIC DNA]</scope>
</reference>